<dbReference type="InterPro" id="IPR000182">
    <property type="entry name" value="GNAT_dom"/>
</dbReference>
<keyword evidence="1" id="KW-0808">Transferase</keyword>
<dbReference type="InterPro" id="IPR016181">
    <property type="entry name" value="Acyl_CoA_acyltransferase"/>
</dbReference>
<feature type="domain" description="N-acetyltransferase" evidence="3">
    <location>
        <begin position="10"/>
        <end position="150"/>
    </location>
</feature>
<dbReference type="EMBL" id="BAAAVI010000066">
    <property type="protein sequence ID" value="GAA2899656.1"/>
    <property type="molecule type" value="Genomic_DNA"/>
</dbReference>
<dbReference type="CDD" id="cd04301">
    <property type="entry name" value="NAT_SF"/>
    <property type="match status" value="1"/>
</dbReference>
<accession>A0ABN3W8Q6</accession>
<dbReference type="SUPFAM" id="SSF55729">
    <property type="entry name" value="Acyl-CoA N-acyltransferases (Nat)"/>
    <property type="match status" value="1"/>
</dbReference>
<comment type="caution">
    <text evidence="4">The sequence shown here is derived from an EMBL/GenBank/DDBJ whole genome shotgun (WGS) entry which is preliminary data.</text>
</comment>
<dbReference type="PANTHER" id="PTHR43800">
    <property type="entry name" value="PEPTIDYL-LYSINE N-ACETYLTRANSFERASE YJAB"/>
    <property type="match status" value="1"/>
</dbReference>
<reference evidence="4 5" key="1">
    <citation type="journal article" date="2019" name="Int. J. Syst. Evol. Microbiol.">
        <title>The Global Catalogue of Microorganisms (GCM) 10K type strain sequencing project: providing services to taxonomists for standard genome sequencing and annotation.</title>
        <authorList>
            <consortium name="The Broad Institute Genomics Platform"/>
            <consortium name="The Broad Institute Genome Sequencing Center for Infectious Disease"/>
            <person name="Wu L."/>
            <person name="Ma J."/>
        </authorList>
    </citation>
    <scope>NUCLEOTIDE SEQUENCE [LARGE SCALE GENOMIC DNA]</scope>
    <source>
        <strain evidence="4 5">JCM 6242</strain>
    </source>
</reference>
<evidence type="ECO:0000313" key="4">
    <source>
        <dbReference type="EMBL" id="GAA2899656.1"/>
    </source>
</evidence>
<keyword evidence="5" id="KW-1185">Reference proteome</keyword>
<evidence type="ECO:0000259" key="3">
    <source>
        <dbReference type="PROSITE" id="PS51186"/>
    </source>
</evidence>
<sequence length="161" mass="17685">MPTVARMEEIIIRRYEASDEAAVVDLWSRAVKLAHPFIEGEGEGERARKLREIYLVAADNWVAETSGAAVGLLGLLGAEIGGLFVAPEAQGRGVGRALVEHAAALHGEVTLEVFEGNTRARRFYDLMGFIERGRRTDEETGHVLISMRRPAVRTTETVTAR</sequence>
<dbReference type="Proteomes" id="UP001500831">
    <property type="component" value="Unassembled WGS sequence"/>
</dbReference>
<protein>
    <submittedName>
        <fullName evidence="4">GNAT family N-acetyltransferase</fullName>
    </submittedName>
</protein>
<proteinExistence type="predicted"/>
<evidence type="ECO:0000256" key="1">
    <source>
        <dbReference type="ARBA" id="ARBA00022679"/>
    </source>
</evidence>
<evidence type="ECO:0000256" key="2">
    <source>
        <dbReference type="ARBA" id="ARBA00023315"/>
    </source>
</evidence>
<name>A0ABN3W8Q6_9ACTN</name>
<evidence type="ECO:0000313" key="5">
    <source>
        <dbReference type="Proteomes" id="UP001500831"/>
    </source>
</evidence>
<dbReference type="PANTHER" id="PTHR43800:SF1">
    <property type="entry name" value="PEPTIDYL-LYSINE N-ACETYLTRANSFERASE YJAB"/>
    <property type="match status" value="1"/>
</dbReference>
<dbReference type="Pfam" id="PF13508">
    <property type="entry name" value="Acetyltransf_7"/>
    <property type="match status" value="1"/>
</dbReference>
<gene>
    <name evidence="4" type="ORF">GCM10010517_65190</name>
</gene>
<organism evidence="4 5">
    <name type="scientific">Streptosporangium fragile</name>
    <dbReference type="NCBI Taxonomy" id="46186"/>
    <lineage>
        <taxon>Bacteria</taxon>
        <taxon>Bacillati</taxon>
        <taxon>Actinomycetota</taxon>
        <taxon>Actinomycetes</taxon>
        <taxon>Streptosporangiales</taxon>
        <taxon>Streptosporangiaceae</taxon>
        <taxon>Streptosporangium</taxon>
    </lineage>
</organism>
<keyword evidence="2" id="KW-0012">Acyltransferase</keyword>
<dbReference type="PROSITE" id="PS51186">
    <property type="entry name" value="GNAT"/>
    <property type="match status" value="1"/>
</dbReference>
<dbReference type="Gene3D" id="3.40.630.30">
    <property type="match status" value="1"/>
</dbReference>